<dbReference type="InterPro" id="IPR036396">
    <property type="entry name" value="Cyt_P450_sf"/>
</dbReference>
<comment type="cofactor">
    <cofactor evidence="1 8">
        <name>heme</name>
        <dbReference type="ChEBI" id="CHEBI:30413"/>
    </cofactor>
</comment>
<reference evidence="9 10" key="1">
    <citation type="submission" date="2018-05" db="EMBL/GenBank/DDBJ databases">
        <title>Draft genome sequence of Scytalidium lignicola DSM 105466, a ubiquitous saprotrophic fungus.</title>
        <authorList>
            <person name="Buettner E."/>
            <person name="Gebauer A.M."/>
            <person name="Hofrichter M."/>
            <person name="Liers C."/>
            <person name="Kellner H."/>
        </authorList>
    </citation>
    <scope>NUCLEOTIDE SEQUENCE [LARGE SCALE GENOMIC DNA]</scope>
    <source>
        <strain evidence="9 10">DSM 105466</strain>
    </source>
</reference>
<name>A0A3E2HSM5_SCYLI</name>
<accession>A0A3E2HSM5</accession>
<dbReference type="InterPro" id="IPR001128">
    <property type="entry name" value="Cyt_P450"/>
</dbReference>
<evidence type="ECO:0000313" key="10">
    <source>
        <dbReference type="Proteomes" id="UP000258309"/>
    </source>
</evidence>
<dbReference type="EMBL" id="NCSJ02000001">
    <property type="protein sequence ID" value="RFU36302.1"/>
    <property type="molecule type" value="Genomic_DNA"/>
</dbReference>
<feature type="non-terminal residue" evidence="9">
    <location>
        <position position="512"/>
    </location>
</feature>
<dbReference type="InterPro" id="IPR002401">
    <property type="entry name" value="Cyt_P450_E_grp-I"/>
</dbReference>
<organism evidence="9 10">
    <name type="scientific">Scytalidium lignicola</name>
    <name type="common">Hyphomycete</name>
    <dbReference type="NCBI Taxonomy" id="5539"/>
    <lineage>
        <taxon>Eukaryota</taxon>
        <taxon>Fungi</taxon>
        <taxon>Dikarya</taxon>
        <taxon>Ascomycota</taxon>
        <taxon>Pezizomycotina</taxon>
        <taxon>Leotiomycetes</taxon>
        <taxon>Leotiomycetes incertae sedis</taxon>
        <taxon>Scytalidium</taxon>
    </lineage>
</organism>
<dbReference type="PRINTS" id="PR00385">
    <property type="entry name" value="P450"/>
</dbReference>
<keyword evidence="3 8" id="KW-0349">Heme</keyword>
<dbReference type="GO" id="GO:0020037">
    <property type="term" value="F:heme binding"/>
    <property type="evidence" value="ECO:0007669"/>
    <property type="project" value="InterPro"/>
</dbReference>
<evidence type="ECO:0000256" key="2">
    <source>
        <dbReference type="ARBA" id="ARBA00005179"/>
    </source>
</evidence>
<dbReference type="GO" id="GO:0016705">
    <property type="term" value="F:oxidoreductase activity, acting on paired donors, with incorporation or reduction of molecular oxygen"/>
    <property type="evidence" value="ECO:0007669"/>
    <property type="project" value="InterPro"/>
</dbReference>
<dbReference type="Proteomes" id="UP000258309">
    <property type="component" value="Unassembled WGS sequence"/>
</dbReference>
<protein>
    <submittedName>
        <fullName evidence="9">Uncharacterized protein</fullName>
    </submittedName>
</protein>
<keyword evidence="10" id="KW-1185">Reference proteome</keyword>
<keyword evidence="5" id="KW-0560">Oxidoreductase</keyword>
<dbReference type="SUPFAM" id="SSF48264">
    <property type="entry name" value="Cytochrome P450"/>
    <property type="match status" value="1"/>
</dbReference>
<evidence type="ECO:0000256" key="8">
    <source>
        <dbReference type="PIRSR" id="PIRSR602401-1"/>
    </source>
</evidence>
<gene>
    <name evidence="9" type="ORF">B7463_g99</name>
</gene>
<keyword evidence="4 8" id="KW-0479">Metal-binding</keyword>
<evidence type="ECO:0000313" key="9">
    <source>
        <dbReference type="EMBL" id="RFU36302.1"/>
    </source>
</evidence>
<comment type="caution">
    <text evidence="9">The sequence shown here is derived from an EMBL/GenBank/DDBJ whole genome shotgun (WGS) entry which is preliminary data.</text>
</comment>
<dbReference type="Gene3D" id="1.10.630.10">
    <property type="entry name" value="Cytochrome P450"/>
    <property type="match status" value="1"/>
</dbReference>
<feature type="binding site" description="axial binding residue" evidence="8">
    <location>
        <position position="437"/>
    </location>
    <ligand>
        <name>heme</name>
        <dbReference type="ChEBI" id="CHEBI:30413"/>
    </ligand>
    <ligandPart>
        <name>Fe</name>
        <dbReference type="ChEBI" id="CHEBI:18248"/>
    </ligandPart>
</feature>
<evidence type="ECO:0000256" key="6">
    <source>
        <dbReference type="ARBA" id="ARBA00023004"/>
    </source>
</evidence>
<dbReference type="GO" id="GO:0004497">
    <property type="term" value="F:monooxygenase activity"/>
    <property type="evidence" value="ECO:0007669"/>
    <property type="project" value="UniProtKB-KW"/>
</dbReference>
<evidence type="ECO:0000256" key="7">
    <source>
        <dbReference type="ARBA" id="ARBA00023033"/>
    </source>
</evidence>
<feature type="non-terminal residue" evidence="9">
    <location>
        <position position="1"/>
    </location>
</feature>
<dbReference type="PRINTS" id="PR00463">
    <property type="entry name" value="EP450I"/>
</dbReference>
<dbReference type="OMA" id="LMEYHST"/>
<dbReference type="PANTHER" id="PTHR24305:SF107">
    <property type="entry name" value="P450, PUTATIVE (EUROFUNG)-RELATED"/>
    <property type="match status" value="1"/>
</dbReference>
<evidence type="ECO:0000256" key="3">
    <source>
        <dbReference type="ARBA" id="ARBA00022617"/>
    </source>
</evidence>
<dbReference type="STRING" id="5539.A0A3E2HSM5"/>
<proteinExistence type="predicted"/>
<sequence length="512" mass="57879">MHNLPGFPHSFLLGHIPIMAETATKIPLDAHNQLAMNYLSETYDLRKYGLFYVDLYPIQSTPLLVVCSNDVATQVTQSSSTYFKKHPIVIKDFGRSFGRRGMVVLEGNEWKEVRTMFNTGFSQANLFSMVPMMAEQSEKFADRLSKFAREGGFVASIEVLAAAVTVDIIGHAILGLDFKAQTDSPNPVITAIIQGAKQTRSMADISPERLNLWRIAKYRYYDWVSNTAITKMLNERWKVLRENPAQTSESNAIFDLAMAKHMKRGGKLGEATKDFMELMRDNVKTFIFAGHDTTSSTITYALFELSRNPEVLAALRAEHDAVLGDDPRDATKRLKENPRIANDLVYTTALVKETLRYYLPASSVRQAPSGTMLRGKDGNLYPTDNCMLWVANSVLMHDPEHYPEPHKFMPERFLPNSPFQQIDKSAFRPFEKGSRDCIGQELAMLESRVVLAAIVRRFDFAAAYDELDKRLGRKPQMFGEEIEAYGGRAYQVLSTTAKPKDGIPMWVKERKA</sequence>
<dbReference type="PANTHER" id="PTHR24305">
    <property type="entry name" value="CYTOCHROME P450"/>
    <property type="match status" value="1"/>
</dbReference>
<evidence type="ECO:0000256" key="5">
    <source>
        <dbReference type="ARBA" id="ARBA00023002"/>
    </source>
</evidence>
<dbReference type="GO" id="GO:0005506">
    <property type="term" value="F:iron ion binding"/>
    <property type="evidence" value="ECO:0007669"/>
    <property type="project" value="InterPro"/>
</dbReference>
<evidence type="ECO:0000256" key="1">
    <source>
        <dbReference type="ARBA" id="ARBA00001971"/>
    </source>
</evidence>
<comment type="pathway">
    <text evidence="2">Secondary metabolite biosynthesis.</text>
</comment>
<keyword evidence="6 8" id="KW-0408">Iron</keyword>
<evidence type="ECO:0000256" key="4">
    <source>
        <dbReference type="ARBA" id="ARBA00022723"/>
    </source>
</evidence>
<dbReference type="InterPro" id="IPR050121">
    <property type="entry name" value="Cytochrome_P450_monoxygenase"/>
</dbReference>
<dbReference type="Pfam" id="PF00067">
    <property type="entry name" value="p450"/>
    <property type="match status" value="1"/>
</dbReference>
<keyword evidence="7" id="KW-0503">Monooxygenase</keyword>
<dbReference type="OrthoDB" id="10029320at2759"/>
<dbReference type="AlphaFoldDB" id="A0A3E2HSM5"/>